<dbReference type="GO" id="GO:0003677">
    <property type="term" value="F:DNA binding"/>
    <property type="evidence" value="ECO:0007669"/>
    <property type="project" value="UniProtKB-KW"/>
</dbReference>
<feature type="region of interest" description="Disordered" evidence="2">
    <location>
        <begin position="218"/>
        <end position="255"/>
    </location>
</feature>
<dbReference type="PANTHER" id="PTHR11842:SF10">
    <property type="entry name" value="MITOTIC SPINDLE ASSEMBLY CHECKPOINT PROTEIN MAD2B"/>
    <property type="match status" value="1"/>
</dbReference>
<dbReference type="GO" id="GO:0016035">
    <property type="term" value="C:zeta DNA polymerase complex"/>
    <property type="evidence" value="ECO:0007669"/>
    <property type="project" value="TreeGrafter"/>
</dbReference>
<dbReference type="InterPro" id="IPR045091">
    <property type="entry name" value="Mad2-like"/>
</dbReference>
<keyword evidence="4" id="KW-0238">DNA-binding</keyword>
<name>A0AAE0M956_9PEZI</name>
<dbReference type="PROSITE" id="PS50815">
    <property type="entry name" value="HORMA"/>
    <property type="match status" value="1"/>
</dbReference>
<keyword evidence="5" id="KW-1185">Reference proteome</keyword>
<reference evidence="4" key="1">
    <citation type="journal article" date="2023" name="Mol. Phylogenet. Evol.">
        <title>Genome-scale phylogeny and comparative genomics of the fungal order Sordariales.</title>
        <authorList>
            <person name="Hensen N."/>
            <person name="Bonometti L."/>
            <person name="Westerberg I."/>
            <person name="Brannstrom I.O."/>
            <person name="Guillou S."/>
            <person name="Cros-Aarteil S."/>
            <person name="Calhoun S."/>
            <person name="Haridas S."/>
            <person name="Kuo A."/>
            <person name="Mondo S."/>
            <person name="Pangilinan J."/>
            <person name="Riley R."/>
            <person name="LaButti K."/>
            <person name="Andreopoulos B."/>
            <person name="Lipzen A."/>
            <person name="Chen C."/>
            <person name="Yan M."/>
            <person name="Daum C."/>
            <person name="Ng V."/>
            <person name="Clum A."/>
            <person name="Steindorff A."/>
            <person name="Ohm R.A."/>
            <person name="Martin F."/>
            <person name="Silar P."/>
            <person name="Natvig D.O."/>
            <person name="Lalanne C."/>
            <person name="Gautier V."/>
            <person name="Ament-Velasquez S.L."/>
            <person name="Kruys A."/>
            <person name="Hutchinson M.I."/>
            <person name="Powell A.J."/>
            <person name="Barry K."/>
            <person name="Miller A.N."/>
            <person name="Grigoriev I.V."/>
            <person name="Debuchy R."/>
            <person name="Gladieux P."/>
            <person name="Hiltunen Thoren M."/>
            <person name="Johannesson H."/>
        </authorList>
    </citation>
    <scope>NUCLEOTIDE SEQUENCE</scope>
    <source>
        <strain evidence="4">SMH4131-1</strain>
    </source>
</reference>
<evidence type="ECO:0000313" key="4">
    <source>
        <dbReference type="EMBL" id="KAK3324061.1"/>
    </source>
</evidence>
<feature type="region of interest" description="Disordered" evidence="2">
    <location>
        <begin position="94"/>
        <end position="113"/>
    </location>
</feature>
<comment type="caution">
    <text evidence="4">The sequence shown here is derived from an EMBL/GenBank/DDBJ whole genome shotgun (WGS) entry which is preliminary data.</text>
</comment>
<gene>
    <name evidence="4" type="ORF">B0T19DRAFT_220879</name>
</gene>
<evidence type="ECO:0000259" key="3">
    <source>
        <dbReference type="PROSITE" id="PS50815"/>
    </source>
</evidence>
<reference evidence="4" key="2">
    <citation type="submission" date="2023-06" db="EMBL/GenBank/DDBJ databases">
        <authorList>
            <consortium name="Lawrence Berkeley National Laboratory"/>
            <person name="Haridas S."/>
            <person name="Hensen N."/>
            <person name="Bonometti L."/>
            <person name="Westerberg I."/>
            <person name="Brannstrom I.O."/>
            <person name="Guillou S."/>
            <person name="Cros-Aarteil S."/>
            <person name="Calhoun S."/>
            <person name="Kuo A."/>
            <person name="Mondo S."/>
            <person name="Pangilinan J."/>
            <person name="Riley R."/>
            <person name="Labutti K."/>
            <person name="Andreopoulos B."/>
            <person name="Lipzen A."/>
            <person name="Chen C."/>
            <person name="Yanf M."/>
            <person name="Daum C."/>
            <person name="Ng V."/>
            <person name="Clum A."/>
            <person name="Steindorff A."/>
            <person name="Ohm R."/>
            <person name="Martin F."/>
            <person name="Silar P."/>
            <person name="Natvig D."/>
            <person name="Lalanne C."/>
            <person name="Gautier V."/>
            <person name="Ament-Velasquez S.L."/>
            <person name="Kruys A."/>
            <person name="Hutchinson M.I."/>
            <person name="Powell A.J."/>
            <person name="Barry K."/>
            <person name="Miller A.N."/>
            <person name="Grigoriev I.V."/>
            <person name="Debuchy R."/>
            <person name="Gladieux P."/>
            <person name="Thoren M.H."/>
            <person name="Johannesson H."/>
        </authorList>
    </citation>
    <scope>NUCLEOTIDE SEQUENCE</scope>
    <source>
        <strain evidence="4">SMH4131-1</strain>
    </source>
</reference>
<organism evidence="4 5">
    <name type="scientific">Cercophora scortea</name>
    <dbReference type="NCBI Taxonomy" id="314031"/>
    <lineage>
        <taxon>Eukaryota</taxon>
        <taxon>Fungi</taxon>
        <taxon>Dikarya</taxon>
        <taxon>Ascomycota</taxon>
        <taxon>Pezizomycotina</taxon>
        <taxon>Sordariomycetes</taxon>
        <taxon>Sordariomycetidae</taxon>
        <taxon>Sordariales</taxon>
        <taxon>Lasiosphaeriaceae</taxon>
        <taxon>Cercophora</taxon>
    </lineage>
</organism>
<comment type="similarity">
    <text evidence="1">Belongs to the MAD2 family.</text>
</comment>
<feature type="compositionally biased region" description="Low complexity" evidence="2">
    <location>
        <begin position="94"/>
        <end position="103"/>
    </location>
</feature>
<evidence type="ECO:0000313" key="5">
    <source>
        <dbReference type="Proteomes" id="UP001286456"/>
    </source>
</evidence>
<dbReference type="EMBL" id="JAUEPO010000004">
    <property type="protein sequence ID" value="KAK3324061.1"/>
    <property type="molecule type" value="Genomic_DNA"/>
</dbReference>
<dbReference type="InterPro" id="IPR036570">
    <property type="entry name" value="HORMA_dom_sf"/>
</dbReference>
<feature type="compositionally biased region" description="Basic and acidic residues" evidence="2">
    <location>
        <begin position="235"/>
        <end position="247"/>
    </location>
</feature>
<dbReference type="PANTHER" id="PTHR11842">
    <property type="entry name" value="MITOTIC SPINDLE ASSEMBLY CHECKPOINT PROTEIN MAD2"/>
    <property type="match status" value="1"/>
</dbReference>
<dbReference type="Gene3D" id="3.30.900.10">
    <property type="entry name" value="HORMA domain"/>
    <property type="match status" value="1"/>
</dbReference>
<dbReference type="InterPro" id="IPR003511">
    <property type="entry name" value="HORMA_dom"/>
</dbReference>
<proteinExistence type="inferred from homology"/>
<dbReference type="Pfam" id="PF02301">
    <property type="entry name" value="HORMA"/>
    <property type="match status" value="1"/>
</dbReference>
<evidence type="ECO:0000256" key="2">
    <source>
        <dbReference type="SAM" id="MobiDB-lite"/>
    </source>
</evidence>
<feature type="region of interest" description="Disordered" evidence="2">
    <location>
        <begin position="274"/>
        <end position="294"/>
    </location>
</feature>
<sequence length="294" mass="31911">MSSETTLPLDESLALLTSFNSFLTVAIHNILYFRAIYPSTTFLSARAYNLPVHQNRHPKVCAWVRDAVDAVAVQLAGGHVARIAVVLHAPLHPTSSKTSQTSPTSPPPPPAGSVLERWLFDTSRFPVWPGGAKSMQDYERMIAKEARSEEDRDEPSRDCDRDASDSDSDSVSWPDVDEQLRGALRRMAHAAEKLAPLPEGCTFTVAVELREQGAAPIGHPQAWIPSEPNLQPATKDGKSAPGKDVKGARTTPIRSVGAGPLFFECWVEEGKAKTAFSGWSHTGSQSRQTTGSSQ</sequence>
<protein>
    <submittedName>
        <fullName evidence="4">DNA-binding protein</fullName>
    </submittedName>
</protein>
<accession>A0AAE0M956</accession>
<evidence type="ECO:0000256" key="1">
    <source>
        <dbReference type="ARBA" id="ARBA00010348"/>
    </source>
</evidence>
<feature type="compositionally biased region" description="Basic and acidic residues" evidence="2">
    <location>
        <begin position="144"/>
        <end position="164"/>
    </location>
</feature>
<dbReference type="AlphaFoldDB" id="A0AAE0M956"/>
<feature type="region of interest" description="Disordered" evidence="2">
    <location>
        <begin position="144"/>
        <end position="175"/>
    </location>
</feature>
<dbReference type="Proteomes" id="UP001286456">
    <property type="component" value="Unassembled WGS sequence"/>
</dbReference>
<feature type="domain" description="HORMA" evidence="3">
    <location>
        <begin position="13"/>
        <end position="267"/>
    </location>
</feature>
<feature type="compositionally biased region" description="Low complexity" evidence="2">
    <location>
        <begin position="280"/>
        <end position="294"/>
    </location>
</feature>
<dbReference type="SUPFAM" id="SSF56019">
    <property type="entry name" value="The spindle assembly checkpoint protein mad2"/>
    <property type="match status" value="1"/>
</dbReference>